<name>A0ABX7WIU8_9GAMM</name>
<evidence type="ECO:0000313" key="1">
    <source>
        <dbReference type="EMBL" id="QTP59532.1"/>
    </source>
</evidence>
<reference evidence="1 2" key="1">
    <citation type="journal article" date="2021" name="Front. Microbiol.">
        <title>Aerobic Denitrification and Heterotrophic Sulfur Oxidation in the Genus Halomonas Revealed by Six Novel Species Characterizations and Genome-Based Analysis.</title>
        <authorList>
            <person name="Wang L."/>
            <person name="Shao Z."/>
        </authorList>
    </citation>
    <scope>NUCLEOTIDE SEQUENCE [LARGE SCALE GENOMIC DNA]</scope>
    <source>
        <strain evidence="1 2">MCCC 1A13718</strain>
    </source>
</reference>
<accession>A0ABX7WIU8</accession>
<dbReference type="RefSeq" id="WP_209472663.1">
    <property type="nucleotide sequence ID" value="NZ_CP053383.1"/>
</dbReference>
<protein>
    <submittedName>
        <fullName evidence="1">Uncharacterized protein</fullName>
    </submittedName>
</protein>
<dbReference type="EMBL" id="CP053383">
    <property type="protein sequence ID" value="QTP59532.1"/>
    <property type="molecule type" value="Genomic_DNA"/>
</dbReference>
<proteinExistence type="predicted"/>
<evidence type="ECO:0000313" key="2">
    <source>
        <dbReference type="Proteomes" id="UP000671845"/>
    </source>
</evidence>
<gene>
    <name evidence="1" type="ORF">HNO53_12890</name>
</gene>
<dbReference type="Proteomes" id="UP000671845">
    <property type="component" value="Chromosome"/>
</dbReference>
<organism evidence="1 2">
    <name type="scientific">Halomonas sulfidivorans</name>
    <dbReference type="NCBI Taxonomy" id="2733488"/>
    <lineage>
        <taxon>Bacteria</taxon>
        <taxon>Pseudomonadati</taxon>
        <taxon>Pseudomonadota</taxon>
        <taxon>Gammaproteobacteria</taxon>
        <taxon>Oceanospirillales</taxon>
        <taxon>Halomonadaceae</taxon>
        <taxon>Halomonas</taxon>
    </lineage>
</organism>
<keyword evidence="2" id="KW-1185">Reference proteome</keyword>
<sequence length="382" mass="43880">MELLEWFYDIDYSSPVSERYEYKTDIIEAWDGTEQRIALLDEPDHTLFNNYVLHKSDWLEARNKINGHREGGFLVPNRNLHFILRDVVKGSTYLTVPPWAFKEGGWLLLKDNEGRRTVHSVSTVGSSGVYLSGPVQADMNWCECVRLDVFYLSTDLELRVLAGDFVQVTVPFKADEESFKMPLAGSDVEFFDGLPVMDFKHNFAEPIDHREFYDDVGAGWGTTVKDRINRAAGLDMRMTFDLAGPEIQRFKAFAHEVRGRQGSFWVSDHSSAFYMHSIGSGNQINVEKSRLGELAYVPHKVVEVITESGVFRRKVVDVMPASTYDILVLNESIPDEAHSLLIDIRFLHVARFLNDVFEYDFYHDQYARISKSLRSVRSWQPA</sequence>